<dbReference type="Pfam" id="PF14326">
    <property type="entry name" value="DUF4384"/>
    <property type="match status" value="1"/>
</dbReference>
<evidence type="ECO:0000313" key="2">
    <source>
        <dbReference type="EMBL" id="BBM86514.1"/>
    </source>
</evidence>
<dbReference type="Proteomes" id="UP000326354">
    <property type="component" value="Chromosome"/>
</dbReference>
<dbReference type="EMBL" id="AP019860">
    <property type="protein sequence ID" value="BBM86514.1"/>
    <property type="molecule type" value="Genomic_DNA"/>
</dbReference>
<evidence type="ECO:0000259" key="1">
    <source>
        <dbReference type="Pfam" id="PF14326"/>
    </source>
</evidence>
<accession>A0A5S9IRE1</accession>
<feature type="domain" description="DUF4384" evidence="1">
    <location>
        <begin position="197"/>
        <end position="248"/>
    </location>
</feature>
<keyword evidence="3" id="KW-1185">Reference proteome</keyword>
<reference evidence="2 3" key="1">
    <citation type="submission" date="2019-08" db="EMBL/GenBank/DDBJ databases">
        <title>Complete genome sequence of Candidatus Uab amorphum.</title>
        <authorList>
            <person name="Shiratori T."/>
            <person name="Suzuki S."/>
            <person name="Kakizawa Y."/>
            <person name="Ishida K."/>
        </authorList>
    </citation>
    <scope>NUCLEOTIDE SEQUENCE [LARGE SCALE GENOMIC DNA]</scope>
    <source>
        <strain evidence="2 3">SRT547</strain>
    </source>
</reference>
<sequence length="307" mass="35424">MRTLPLLIVCLLIFGCRNDRTATGSHIERWQAKNEISQMLQQCVREMQVLRSEYHQNAQDYVLALGNFSFVHTLGVNEAPYEGEVHLLSEFSEFLHAELTKALTKSSYFQLEEERTKAEGVLLGSYFLLKDKIRLNLSIYDKTGKTYQEDYKKELDLPIPSNTQVIPANYKMAGKVKELGYRKDFGIHSWTKRKNLYREGEEISLFFKSDEDCYVKIYHISTKGEVRLVYQQNQQKIRSGVEHEIPQKILGRLPSGVGAFKVVATLQGFAKQETLSEVSYIDRFTPQDFLNGQAKIAQKNIFYTIIP</sequence>
<dbReference type="PROSITE" id="PS51257">
    <property type="entry name" value="PROKAR_LIPOPROTEIN"/>
    <property type="match status" value="1"/>
</dbReference>
<dbReference type="KEGG" id="uam:UABAM_04900"/>
<protein>
    <recommendedName>
        <fullName evidence="1">DUF4384 domain-containing protein</fullName>
    </recommendedName>
</protein>
<gene>
    <name evidence="2" type="ORF">UABAM_04900</name>
</gene>
<name>A0A5S9IRE1_UABAM</name>
<dbReference type="RefSeq" id="WP_151970567.1">
    <property type="nucleotide sequence ID" value="NZ_AP019860.1"/>
</dbReference>
<proteinExistence type="predicted"/>
<dbReference type="InterPro" id="IPR025493">
    <property type="entry name" value="DUF4384"/>
</dbReference>
<dbReference type="AlphaFoldDB" id="A0A5S9IRE1"/>
<organism evidence="2 3">
    <name type="scientific">Uabimicrobium amorphum</name>
    <dbReference type="NCBI Taxonomy" id="2596890"/>
    <lineage>
        <taxon>Bacteria</taxon>
        <taxon>Pseudomonadati</taxon>
        <taxon>Planctomycetota</taxon>
        <taxon>Candidatus Uabimicrobiia</taxon>
        <taxon>Candidatus Uabimicrobiales</taxon>
        <taxon>Candidatus Uabimicrobiaceae</taxon>
        <taxon>Candidatus Uabimicrobium</taxon>
    </lineage>
</organism>
<evidence type="ECO:0000313" key="3">
    <source>
        <dbReference type="Proteomes" id="UP000326354"/>
    </source>
</evidence>